<proteinExistence type="predicted"/>
<evidence type="ECO:0008006" key="3">
    <source>
        <dbReference type="Google" id="ProtNLM"/>
    </source>
</evidence>
<dbReference type="OrthoDB" id="6154697at2759"/>
<dbReference type="Proteomes" id="UP001152320">
    <property type="component" value="Chromosome 4"/>
</dbReference>
<evidence type="ECO:0000313" key="1">
    <source>
        <dbReference type="EMBL" id="KAJ8043032.1"/>
    </source>
</evidence>
<comment type="caution">
    <text evidence="1">The sequence shown here is derived from an EMBL/GenBank/DDBJ whole genome shotgun (WGS) entry which is preliminary data.</text>
</comment>
<protein>
    <recommendedName>
        <fullName evidence="3">Endonuclease/reverse transcript</fullName>
    </recommendedName>
</protein>
<accession>A0A9Q1HBD7</accession>
<evidence type="ECO:0000313" key="2">
    <source>
        <dbReference type="Proteomes" id="UP001152320"/>
    </source>
</evidence>
<sequence length="104" mass="12217">MTSVLKDLNLPSLSERRRQNRLILFTKGVFGKAQIPVDRLRHPTRKIRGMHNLHFCHLYTRTNCYKYSFLPNTVKDWNSLPASLVENSMHHKDPVQFITNSIRA</sequence>
<reference evidence="1" key="1">
    <citation type="submission" date="2021-10" db="EMBL/GenBank/DDBJ databases">
        <title>Tropical sea cucumber genome reveals ecological adaptation and Cuvierian tubules defense mechanism.</title>
        <authorList>
            <person name="Chen T."/>
        </authorList>
    </citation>
    <scope>NUCLEOTIDE SEQUENCE</scope>
    <source>
        <strain evidence="1">Nanhai2018</strain>
        <tissue evidence="1">Muscle</tissue>
    </source>
</reference>
<dbReference type="EMBL" id="JAIZAY010000004">
    <property type="protein sequence ID" value="KAJ8043032.1"/>
    <property type="molecule type" value="Genomic_DNA"/>
</dbReference>
<dbReference type="AlphaFoldDB" id="A0A9Q1HBD7"/>
<name>A0A9Q1HBD7_HOLLE</name>
<organism evidence="1 2">
    <name type="scientific">Holothuria leucospilota</name>
    <name type="common">Black long sea cucumber</name>
    <name type="synonym">Mertensiothuria leucospilota</name>
    <dbReference type="NCBI Taxonomy" id="206669"/>
    <lineage>
        <taxon>Eukaryota</taxon>
        <taxon>Metazoa</taxon>
        <taxon>Echinodermata</taxon>
        <taxon>Eleutherozoa</taxon>
        <taxon>Echinozoa</taxon>
        <taxon>Holothuroidea</taxon>
        <taxon>Aspidochirotacea</taxon>
        <taxon>Aspidochirotida</taxon>
        <taxon>Holothuriidae</taxon>
        <taxon>Holothuria</taxon>
    </lineage>
</organism>
<keyword evidence="2" id="KW-1185">Reference proteome</keyword>
<gene>
    <name evidence="1" type="ORF">HOLleu_09957</name>
</gene>